<comment type="caution">
    <text evidence="2">The sequence shown here is derived from an EMBL/GenBank/DDBJ whole genome shotgun (WGS) entry which is preliminary data.</text>
</comment>
<feature type="compositionally biased region" description="Polar residues" evidence="1">
    <location>
        <begin position="116"/>
        <end position="127"/>
    </location>
</feature>
<name>X6MZP4_RETFI</name>
<reference evidence="2 3" key="1">
    <citation type="journal article" date="2013" name="Curr. Biol.">
        <title>The Genome of the Foraminiferan Reticulomyxa filosa.</title>
        <authorList>
            <person name="Glockner G."/>
            <person name="Hulsmann N."/>
            <person name="Schleicher M."/>
            <person name="Noegel A.A."/>
            <person name="Eichinger L."/>
            <person name="Gallinger C."/>
            <person name="Pawlowski J."/>
            <person name="Sierra R."/>
            <person name="Euteneuer U."/>
            <person name="Pillet L."/>
            <person name="Moustafa A."/>
            <person name="Platzer M."/>
            <person name="Groth M."/>
            <person name="Szafranski K."/>
            <person name="Schliwa M."/>
        </authorList>
    </citation>
    <scope>NUCLEOTIDE SEQUENCE [LARGE SCALE GENOMIC DNA]</scope>
</reference>
<feature type="region of interest" description="Disordered" evidence="1">
    <location>
        <begin position="1"/>
        <end position="66"/>
    </location>
</feature>
<proteinExistence type="predicted"/>
<sequence length="241" mass="27460">MNDMDLGESSKKEQDLNLNSGSEEDMESESSEKETNASSTATPTRSLSQKVQFQPRSPSVAGKGGNKDISVIAHMASKPFCKHILFPIKKKINEDLSNDESDNNGHKDNKDKTTEEATVSRSLTSADSTHRPSKLLSQRAGSPQDEIRKIQQEKEWCKKIFEEYLAESNEQDVDLKEFTKGLQKLKVDLNEKQVEKLYDLLISQDDEENDGYLEVTHWMQFLTHKFEHPELQHFQSAILTK</sequence>
<dbReference type="Gene3D" id="1.10.238.10">
    <property type="entry name" value="EF-hand"/>
    <property type="match status" value="1"/>
</dbReference>
<dbReference type="InterPro" id="IPR011992">
    <property type="entry name" value="EF-hand-dom_pair"/>
</dbReference>
<organism evidence="2 3">
    <name type="scientific">Reticulomyxa filosa</name>
    <dbReference type="NCBI Taxonomy" id="46433"/>
    <lineage>
        <taxon>Eukaryota</taxon>
        <taxon>Sar</taxon>
        <taxon>Rhizaria</taxon>
        <taxon>Retaria</taxon>
        <taxon>Foraminifera</taxon>
        <taxon>Monothalamids</taxon>
        <taxon>Reticulomyxidae</taxon>
        <taxon>Reticulomyxa</taxon>
    </lineage>
</organism>
<dbReference type="Proteomes" id="UP000023152">
    <property type="component" value="Unassembled WGS sequence"/>
</dbReference>
<protein>
    <recommendedName>
        <fullName evidence="4">EF-hand domain-containing protein</fullName>
    </recommendedName>
</protein>
<keyword evidence="3" id="KW-1185">Reference proteome</keyword>
<feature type="compositionally biased region" description="Basic and acidic residues" evidence="1">
    <location>
        <begin position="103"/>
        <end position="115"/>
    </location>
</feature>
<feature type="non-terminal residue" evidence="2">
    <location>
        <position position="241"/>
    </location>
</feature>
<gene>
    <name evidence="2" type="ORF">RFI_17943</name>
</gene>
<evidence type="ECO:0000313" key="2">
    <source>
        <dbReference type="EMBL" id="ETO19286.1"/>
    </source>
</evidence>
<dbReference type="SUPFAM" id="SSF47473">
    <property type="entry name" value="EF-hand"/>
    <property type="match status" value="1"/>
</dbReference>
<evidence type="ECO:0000256" key="1">
    <source>
        <dbReference type="SAM" id="MobiDB-lite"/>
    </source>
</evidence>
<evidence type="ECO:0000313" key="3">
    <source>
        <dbReference type="Proteomes" id="UP000023152"/>
    </source>
</evidence>
<dbReference type="AlphaFoldDB" id="X6MZP4"/>
<feature type="region of interest" description="Disordered" evidence="1">
    <location>
        <begin position="95"/>
        <end position="147"/>
    </location>
</feature>
<dbReference type="EMBL" id="ASPP01013818">
    <property type="protein sequence ID" value="ETO19286.1"/>
    <property type="molecule type" value="Genomic_DNA"/>
</dbReference>
<evidence type="ECO:0008006" key="4">
    <source>
        <dbReference type="Google" id="ProtNLM"/>
    </source>
</evidence>
<feature type="compositionally biased region" description="Polar residues" evidence="1">
    <location>
        <begin position="36"/>
        <end position="57"/>
    </location>
</feature>
<accession>X6MZP4</accession>